<dbReference type="Pfam" id="PF01425">
    <property type="entry name" value="Amidase"/>
    <property type="match status" value="1"/>
</dbReference>
<dbReference type="PANTHER" id="PTHR42678:SF5">
    <property type="entry name" value="GLUTAMYL-TRNA(GLN) AMIDOTRANSFERASE SUBUNIT A"/>
    <property type="match status" value="1"/>
</dbReference>
<name>A0AAV9H0S5_9PEZI</name>
<feature type="chain" id="PRO_5043373110" evidence="1">
    <location>
        <begin position="16"/>
        <end position="543"/>
    </location>
</feature>
<gene>
    <name evidence="3" type="ORF">QBC34DRAFT_291955</name>
</gene>
<evidence type="ECO:0000313" key="4">
    <source>
        <dbReference type="Proteomes" id="UP001321760"/>
    </source>
</evidence>
<proteinExistence type="predicted"/>
<reference evidence="3" key="2">
    <citation type="submission" date="2023-05" db="EMBL/GenBank/DDBJ databases">
        <authorList>
            <consortium name="Lawrence Berkeley National Laboratory"/>
            <person name="Steindorff A."/>
            <person name="Hensen N."/>
            <person name="Bonometti L."/>
            <person name="Westerberg I."/>
            <person name="Brannstrom I.O."/>
            <person name="Guillou S."/>
            <person name="Cros-Aarteil S."/>
            <person name="Calhoun S."/>
            <person name="Haridas S."/>
            <person name="Kuo A."/>
            <person name="Mondo S."/>
            <person name="Pangilinan J."/>
            <person name="Riley R."/>
            <person name="Labutti K."/>
            <person name="Andreopoulos B."/>
            <person name="Lipzen A."/>
            <person name="Chen C."/>
            <person name="Yanf M."/>
            <person name="Daum C."/>
            <person name="Ng V."/>
            <person name="Clum A."/>
            <person name="Ohm R."/>
            <person name="Martin F."/>
            <person name="Silar P."/>
            <person name="Natvig D."/>
            <person name="Lalanne C."/>
            <person name="Gautier V."/>
            <person name="Ament-Velasquez S.L."/>
            <person name="Kruys A."/>
            <person name="Hutchinson M.I."/>
            <person name="Powell A.J."/>
            <person name="Barry K."/>
            <person name="Miller A.N."/>
            <person name="Grigoriev I.V."/>
            <person name="Debuchy R."/>
            <person name="Gladieux P."/>
            <person name="Thoren M.H."/>
            <person name="Johannesson H."/>
        </authorList>
    </citation>
    <scope>NUCLEOTIDE SEQUENCE</scope>
    <source>
        <strain evidence="3">PSN243</strain>
    </source>
</reference>
<reference evidence="3" key="1">
    <citation type="journal article" date="2023" name="Mol. Phylogenet. Evol.">
        <title>Genome-scale phylogeny and comparative genomics of the fungal order Sordariales.</title>
        <authorList>
            <person name="Hensen N."/>
            <person name="Bonometti L."/>
            <person name="Westerberg I."/>
            <person name="Brannstrom I.O."/>
            <person name="Guillou S."/>
            <person name="Cros-Aarteil S."/>
            <person name="Calhoun S."/>
            <person name="Haridas S."/>
            <person name="Kuo A."/>
            <person name="Mondo S."/>
            <person name="Pangilinan J."/>
            <person name="Riley R."/>
            <person name="LaButti K."/>
            <person name="Andreopoulos B."/>
            <person name="Lipzen A."/>
            <person name="Chen C."/>
            <person name="Yan M."/>
            <person name="Daum C."/>
            <person name="Ng V."/>
            <person name="Clum A."/>
            <person name="Steindorff A."/>
            <person name="Ohm R.A."/>
            <person name="Martin F."/>
            <person name="Silar P."/>
            <person name="Natvig D.O."/>
            <person name="Lalanne C."/>
            <person name="Gautier V."/>
            <person name="Ament-Velasquez S.L."/>
            <person name="Kruys A."/>
            <person name="Hutchinson M.I."/>
            <person name="Powell A.J."/>
            <person name="Barry K."/>
            <person name="Miller A.N."/>
            <person name="Grigoriev I.V."/>
            <person name="Debuchy R."/>
            <person name="Gladieux P."/>
            <person name="Hiltunen Thoren M."/>
            <person name="Johannesson H."/>
        </authorList>
    </citation>
    <scope>NUCLEOTIDE SEQUENCE</scope>
    <source>
        <strain evidence="3">PSN243</strain>
    </source>
</reference>
<comment type="caution">
    <text evidence="3">The sequence shown here is derived from an EMBL/GenBank/DDBJ whole genome shotgun (WGS) entry which is preliminary data.</text>
</comment>
<dbReference type="EMBL" id="MU865920">
    <property type="protein sequence ID" value="KAK4453575.1"/>
    <property type="molecule type" value="Genomic_DNA"/>
</dbReference>
<dbReference type="Gene3D" id="3.90.1300.10">
    <property type="entry name" value="Amidase signature (AS) domain"/>
    <property type="match status" value="1"/>
</dbReference>
<dbReference type="Proteomes" id="UP001321760">
    <property type="component" value="Unassembled WGS sequence"/>
</dbReference>
<sequence>MLLAWVLLTQSPAWALVERFDVREASIDDIHTALFTNMATCRDIISSFISRIEKFNPVINAIISLNAEVLSIADQIDLQVASGNTTGPLLCIPVLLKDNFDATGMATTGGCQALADNKPISDAPTVKAFKDAGAVVLGKTNLHELALEGVSVSSLGGQTINPYDLTRTPGGSSGGSGAAIAANLAVFATGTDTVNSLRSPASANSLFSFRPTRGLITRAGVMPVSYTQDTVGAMARNPKDLAVDLTVMSSIGYDARDNATAGIPPEAKDKDYSASLYGSSLKGLRLGLLDGFFNHAPSADTTPVDDAMAITISQLVDAGAVLVNITESVYNALTIAAALDVQRFEYRELLDEYLTGLVVDGPPRPRSFSDIYDSGEFLVLPSQYEYVKTSAVSSTSNSSYFTAQRGIQNLTQALQTTFLTNNLDAIIYPEQKNLVVKIGSPSQSGRNGILAALTGYPVVVVPLGFSPPSKDAPIGVPVGMEILGRPWSEGLLLNIAKHISELRPVRKMPPLVNQTTEAKLYSNMPKIRPNVKNIPSEYPIGVL</sequence>
<evidence type="ECO:0000313" key="3">
    <source>
        <dbReference type="EMBL" id="KAK4453575.1"/>
    </source>
</evidence>
<dbReference type="InterPro" id="IPR023631">
    <property type="entry name" value="Amidase_dom"/>
</dbReference>
<dbReference type="AlphaFoldDB" id="A0AAV9H0S5"/>
<protein>
    <submittedName>
        <fullName evidence="3">Amidase</fullName>
    </submittedName>
</protein>
<organism evidence="3 4">
    <name type="scientific">Podospora aff. communis PSN243</name>
    <dbReference type="NCBI Taxonomy" id="3040156"/>
    <lineage>
        <taxon>Eukaryota</taxon>
        <taxon>Fungi</taxon>
        <taxon>Dikarya</taxon>
        <taxon>Ascomycota</taxon>
        <taxon>Pezizomycotina</taxon>
        <taxon>Sordariomycetes</taxon>
        <taxon>Sordariomycetidae</taxon>
        <taxon>Sordariales</taxon>
        <taxon>Podosporaceae</taxon>
        <taxon>Podospora</taxon>
    </lineage>
</organism>
<keyword evidence="1" id="KW-0732">Signal</keyword>
<feature type="domain" description="Amidase" evidence="2">
    <location>
        <begin position="43"/>
        <end position="493"/>
    </location>
</feature>
<evidence type="ECO:0000259" key="2">
    <source>
        <dbReference type="Pfam" id="PF01425"/>
    </source>
</evidence>
<keyword evidence="4" id="KW-1185">Reference proteome</keyword>
<accession>A0AAV9H0S5</accession>
<evidence type="ECO:0000256" key="1">
    <source>
        <dbReference type="SAM" id="SignalP"/>
    </source>
</evidence>
<dbReference type="InterPro" id="IPR036928">
    <property type="entry name" value="AS_sf"/>
</dbReference>
<feature type="signal peptide" evidence="1">
    <location>
        <begin position="1"/>
        <end position="15"/>
    </location>
</feature>
<dbReference type="PANTHER" id="PTHR42678">
    <property type="entry name" value="AMIDASE"/>
    <property type="match status" value="1"/>
</dbReference>
<dbReference type="SUPFAM" id="SSF75304">
    <property type="entry name" value="Amidase signature (AS) enzymes"/>
    <property type="match status" value="1"/>
</dbReference>